<evidence type="ECO:0000313" key="4">
    <source>
        <dbReference type="Proteomes" id="UP001157006"/>
    </source>
</evidence>
<evidence type="ECO:0000313" key="3">
    <source>
        <dbReference type="EMBL" id="CAI8589008.1"/>
    </source>
</evidence>
<dbReference type="InterPro" id="IPR039610">
    <property type="entry name" value="VQ29"/>
</dbReference>
<feature type="compositionally biased region" description="Polar residues" evidence="1">
    <location>
        <begin position="1"/>
        <end position="25"/>
    </location>
</feature>
<dbReference type="Pfam" id="PF05678">
    <property type="entry name" value="VQ"/>
    <property type="match status" value="1"/>
</dbReference>
<sequence length="124" mass="14008">MEAYSTTSYPTSKSQSNSLLNSVRKTQPKPWKKTSVIAPQPSAAIRVYEVDVMNFRELVQQLTGAPEFKPHHHQQHFVNASHEASTVWNKGVQSHEESSDRTNQQGVLELNLSSPSSYSWYSSM</sequence>
<dbReference type="PANTHER" id="PTHR34794:SF1">
    <property type="entry name" value="OS10G0101800 PROTEIN"/>
    <property type="match status" value="1"/>
</dbReference>
<feature type="region of interest" description="Disordered" evidence="1">
    <location>
        <begin position="1"/>
        <end position="35"/>
    </location>
</feature>
<feature type="compositionally biased region" description="Polar residues" evidence="1">
    <location>
        <begin position="83"/>
        <end position="92"/>
    </location>
</feature>
<feature type="region of interest" description="Disordered" evidence="1">
    <location>
        <begin position="83"/>
        <end position="110"/>
    </location>
</feature>
<evidence type="ECO:0000256" key="1">
    <source>
        <dbReference type="SAM" id="MobiDB-lite"/>
    </source>
</evidence>
<gene>
    <name evidence="3" type="ORF">VFH_I374280</name>
</gene>
<dbReference type="InterPro" id="IPR008889">
    <property type="entry name" value="VQ"/>
</dbReference>
<reference evidence="3 4" key="1">
    <citation type="submission" date="2023-01" db="EMBL/GenBank/DDBJ databases">
        <authorList>
            <person name="Kreplak J."/>
        </authorList>
    </citation>
    <scope>NUCLEOTIDE SEQUENCE [LARGE SCALE GENOMIC DNA]</scope>
</reference>
<proteinExistence type="predicted"/>
<dbReference type="PANTHER" id="PTHR34794">
    <property type="entry name" value="EXPRESSED PROTEIN"/>
    <property type="match status" value="1"/>
</dbReference>
<feature type="domain" description="VQ" evidence="2">
    <location>
        <begin position="47"/>
        <end position="67"/>
    </location>
</feature>
<organism evidence="3 4">
    <name type="scientific">Vicia faba</name>
    <name type="common">Broad bean</name>
    <name type="synonym">Faba vulgaris</name>
    <dbReference type="NCBI Taxonomy" id="3906"/>
    <lineage>
        <taxon>Eukaryota</taxon>
        <taxon>Viridiplantae</taxon>
        <taxon>Streptophyta</taxon>
        <taxon>Embryophyta</taxon>
        <taxon>Tracheophyta</taxon>
        <taxon>Spermatophyta</taxon>
        <taxon>Magnoliopsida</taxon>
        <taxon>eudicotyledons</taxon>
        <taxon>Gunneridae</taxon>
        <taxon>Pentapetalae</taxon>
        <taxon>rosids</taxon>
        <taxon>fabids</taxon>
        <taxon>Fabales</taxon>
        <taxon>Fabaceae</taxon>
        <taxon>Papilionoideae</taxon>
        <taxon>50 kb inversion clade</taxon>
        <taxon>NPAAA clade</taxon>
        <taxon>Hologalegina</taxon>
        <taxon>IRL clade</taxon>
        <taxon>Fabeae</taxon>
        <taxon>Vicia</taxon>
    </lineage>
</organism>
<keyword evidence="4" id="KW-1185">Reference proteome</keyword>
<dbReference type="EMBL" id="OX451736">
    <property type="protein sequence ID" value="CAI8589008.1"/>
    <property type="molecule type" value="Genomic_DNA"/>
</dbReference>
<accession>A0AAV0YVQ0</accession>
<dbReference type="Proteomes" id="UP001157006">
    <property type="component" value="Chromosome 1L"/>
</dbReference>
<evidence type="ECO:0000259" key="2">
    <source>
        <dbReference type="Pfam" id="PF05678"/>
    </source>
</evidence>
<dbReference type="AlphaFoldDB" id="A0AAV0YVQ0"/>
<name>A0AAV0YVQ0_VICFA</name>
<protein>
    <recommendedName>
        <fullName evidence="2">VQ domain-containing protein</fullName>
    </recommendedName>
</protein>